<keyword evidence="1" id="KW-1185">Reference proteome</keyword>
<name>A0A1I8AN33_9BILA</name>
<reference evidence="2" key="1">
    <citation type="submission" date="2016-11" db="UniProtKB">
        <authorList>
            <consortium name="WormBaseParasite"/>
        </authorList>
    </citation>
    <scope>IDENTIFICATION</scope>
</reference>
<organism evidence="1 2">
    <name type="scientific">Steinernema glaseri</name>
    <dbReference type="NCBI Taxonomy" id="37863"/>
    <lineage>
        <taxon>Eukaryota</taxon>
        <taxon>Metazoa</taxon>
        <taxon>Ecdysozoa</taxon>
        <taxon>Nematoda</taxon>
        <taxon>Chromadorea</taxon>
        <taxon>Rhabditida</taxon>
        <taxon>Tylenchina</taxon>
        <taxon>Panagrolaimomorpha</taxon>
        <taxon>Strongyloidoidea</taxon>
        <taxon>Steinernematidae</taxon>
        <taxon>Steinernema</taxon>
    </lineage>
</organism>
<proteinExistence type="predicted"/>
<dbReference type="Proteomes" id="UP000095287">
    <property type="component" value="Unplaced"/>
</dbReference>
<accession>A0A1I8AN33</accession>
<evidence type="ECO:0000313" key="1">
    <source>
        <dbReference type="Proteomes" id="UP000095287"/>
    </source>
</evidence>
<dbReference type="AlphaFoldDB" id="A0A1I8AN33"/>
<dbReference type="WBParaSite" id="L893_g7472.t1">
    <property type="protein sequence ID" value="L893_g7472.t1"/>
    <property type="gene ID" value="L893_g7472"/>
</dbReference>
<sequence>MRGAVEQRALRRKSRESKTVRLLFLAIYIRIIPRTTRPTVVATNDAVFVPTRRKCSFCALVDNKLDLLTDTTRRAHALGTPPHQLESSTKRRLQQAAWEQNYGNPLSAPGSTAPHTSCADWSQRLGLSPGTTGVHIAIHNPRIERHGWSWTDHPDERKT</sequence>
<evidence type="ECO:0000313" key="2">
    <source>
        <dbReference type="WBParaSite" id="L893_g7472.t1"/>
    </source>
</evidence>
<protein>
    <submittedName>
        <fullName evidence="2">SCP domain-containing protein</fullName>
    </submittedName>
</protein>